<comment type="caution">
    <text evidence="12">The sequence shown here is derived from an EMBL/GenBank/DDBJ whole genome shotgun (WGS) entry which is preliminary data.</text>
</comment>
<evidence type="ECO:0000256" key="7">
    <source>
        <dbReference type="ARBA" id="ARBA00022842"/>
    </source>
</evidence>
<dbReference type="GO" id="GO:0005829">
    <property type="term" value="C:cytosol"/>
    <property type="evidence" value="ECO:0007669"/>
    <property type="project" value="TreeGrafter"/>
</dbReference>
<dbReference type="InterPro" id="IPR015376">
    <property type="entry name" value="Znr_NADH_PPase"/>
</dbReference>
<evidence type="ECO:0000256" key="8">
    <source>
        <dbReference type="ARBA" id="ARBA00023027"/>
    </source>
</evidence>
<evidence type="ECO:0000313" key="13">
    <source>
        <dbReference type="Proteomes" id="UP000003195"/>
    </source>
</evidence>
<dbReference type="PRINTS" id="PR00502">
    <property type="entry name" value="NUDIXFAMILY"/>
</dbReference>
<keyword evidence="13" id="KW-1185">Reference proteome</keyword>
<dbReference type="EMBL" id="AECS01000039">
    <property type="protein sequence ID" value="EFQ03660.1"/>
    <property type="molecule type" value="Genomic_DNA"/>
</dbReference>
<gene>
    <name evidence="12" type="ORF">HMPREF9429_01605</name>
</gene>
<keyword evidence="8" id="KW-0520">NAD</keyword>
<comment type="catalytic activity">
    <reaction evidence="9">
        <text>a 5'-end NAD(+)-phospho-ribonucleoside in mRNA + H2O = a 5'-end phospho-adenosine-phospho-ribonucleoside in mRNA + beta-nicotinamide D-ribonucleotide + 2 H(+)</text>
        <dbReference type="Rhea" id="RHEA:60876"/>
        <dbReference type="Rhea" id="RHEA-COMP:15698"/>
        <dbReference type="Rhea" id="RHEA-COMP:15719"/>
        <dbReference type="ChEBI" id="CHEBI:14649"/>
        <dbReference type="ChEBI" id="CHEBI:15377"/>
        <dbReference type="ChEBI" id="CHEBI:15378"/>
        <dbReference type="ChEBI" id="CHEBI:144029"/>
        <dbReference type="ChEBI" id="CHEBI:144051"/>
    </reaction>
    <physiologicalReaction direction="left-to-right" evidence="9">
        <dbReference type="Rhea" id="RHEA:60877"/>
    </physiologicalReaction>
</comment>
<dbReference type="PROSITE" id="PS00893">
    <property type="entry name" value="NUDIX_BOX"/>
    <property type="match status" value="1"/>
</dbReference>
<evidence type="ECO:0000256" key="4">
    <source>
        <dbReference type="ARBA" id="ARBA00012381"/>
    </source>
</evidence>
<sequence>MIHDIKPCVYDNSYTPVAPEGHNYVLLCKGQEAVCKIGHDGTLLLPRVKDFESCQYRYLFSIDEDAFFMPTGGDIKLPVGFSFESLRTMRTARPRKLAFAVVTAASLTRWYDLNCYCGRCRTAMEESKSERALVCPSCENTVYPRINPAVIVAVRDGERLLVTRYAGRPYKNYALIAGFAETGETIEETVLREVKEETGITVKNLEFYKSQPWGFSDSLLFGFFCDLDGTDELIVDKTELATALWVQREDLPDDEETVSLTMEMMTLLKKGDK</sequence>
<dbReference type="GO" id="GO:0035529">
    <property type="term" value="F:NADH pyrophosphatase activity"/>
    <property type="evidence" value="ECO:0007669"/>
    <property type="project" value="TreeGrafter"/>
</dbReference>
<evidence type="ECO:0000256" key="9">
    <source>
        <dbReference type="ARBA" id="ARBA00023679"/>
    </source>
</evidence>
<comment type="similarity">
    <text evidence="3">Belongs to the Nudix hydrolase family. NudC subfamily.</text>
</comment>
<dbReference type="Gene3D" id="3.90.79.20">
    <property type="match status" value="1"/>
</dbReference>
<feature type="domain" description="Nudix hydrolase" evidence="11">
    <location>
        <begin position="144"/>
        <end position="270"/>
    </location>
</feature>
<dbReference type="Pfam" id="PF00293">
    <property type="entry name" value="NUDIX"/>
    <property type="match status" value="1"/>
</dbReference>
<name>E2ZDU8_9FIRM</name>
<dbReference type="GO" id="GO:0006742">
    <property type="term" value="P:NADP+ catabolic process"/>
    <property type="evidence" value="ECO:0007669"/>
    <property type="project" value="TreeGrafter"/>
</dbReference>
<dbReference type="STRING" id="706434.HMPREF9429_01605"/>
<keyword evidence="5" id="KW-0479">Metal-binding</keyword>
<dbReference type="InterPro" id="IPR015797">
    <property type="entry name" value="NUDIX_hydrolase-like_dom_sf"/>
</dbReference>
<dbReference type="PANTHER" id="PTHR42904">
    <property type="entry name" value="NUDIX HYDROLASE, NUDC SUBFAMILY"/>
    <property type="match status" value="1"/>
</dbReference>
<evidence type="ECO:0000313" key="12">
    <source>
        <dbReference type="EMBL" id="EFQ03660.1"/>
    </source>
</evidence>
<dbReference type="InterPro" id="IPR000086">
    <property type="entry name" value="NUDIX_hydrolase_dom"/>
</dbReference>
<accession>E2ZDU8</accession>
<evidence type="ECO:0000256" key="5">
    <source>
        <dbReference type="ARBA" id="ARBA00022723"/>
    </source>
</evidence>
<protein>
    <recommendedName>
        <fullName evidence="4">NAD(+) diphosphatase</fullName>
        <ecNumber evidence="4">3.6.1.22</ecNumber>
    </recommendedName>
</protein>
<dbReference type="SUPFAM" id="SSF55811">
    <property type="entry name" value="Nudix"/>
    <property type="match status" value="1"/>
</dbReference>
<dbReference type="InterPro" id="IPR020084">
    <property type="entry name" value="NUDIX_hydrolase_CS"/>
</dbReference>
<evidence type="ECO:0000256" key="1">
    <source>
        <dbReference type="ARBA" id="ARBA00001946"/>
    </source>
</evidence>
<evidence type="ECO:0000256" key="3">
    <source>
        <dbReference type="ARBA" id="ARBA00009595"/>
    </source>
</evidence>
<dbReference type="PANTHER" id="PTHR42904:SF6">
    <property type="entry name" value="NAD-CAPPED RNA HYDROLASE NUDT12"/>
    <property type="match status" value="1"/>
</dbReference>
<keyword evidence="7" id="KW-0460">Magnesium</keyword>
<dbReference type="InterPro" id="IPR050241">
    <property type="entry name" value="NAD-cap_RNA_hydrolase_NudC"/>
</dbReference>
<dbReference type="GO" id="GO:0019677">
    <property type="term" value="P:NAD+ catabolic process"/>
    <property type="evidence" value="ECO:0007669"/>
    <property type="project" value="TreeGrafter"/>
</dbReference>
<evidence type="ECO:0000256" key="10">
    <source>
        <dbReference type="RuleBase" id="RU003476"/>
    </source>
</evidence>
<dbReference type="OrthoDB" id="9787476at2"/>
<dbReference type="InterPro" id="IPR049734">
    <property type="entry name" value="NudC-like_C"/>
</dbReference>
<dbReference type="NCBIfam" id="NF001299">
    <property type="entry name" value="PRK00241.1"/>
    <property type="match status" value="1"/>
</dbReference>
<comment type="cofactor">
    <cofactor evidence="1">
        <name>Mg(2+)</name>
        <dbReference type="ChEBI" id="CHEBI:18420"/>
    </cofactor>
</comment>
<dbReference type="AlphaFoldDB" id="E2ZDU8"/>
<dbReference type="HOGENOM" id="CLU_037162_0_1_9"/>
<dbReference type="InterPro" id="IPR020476">
    <property type="entry name" value="Nudix_hydrolase"/>
</dbReference>
<organism evidence="12 13">
    <name type="scientific">Megasphaera micronuciformis F0359</name>
    <dbReference type="NCBI Taxonomy" id="706434"/>
    <lineage>
        <taxon>Bacteria</taxon>
        <taxon>Bacillati</taxon>
        <taxon>Bacillota</taxon>
        <taxon>Negativicutes</taxon>
        <taxon>Veillonellales</taxon>
        <taxon>Veillonellaceae</taxon>
        <taxon>Megasphaera</taxon>
    </lineage>
</organism>
<evidence type="ECO:0000256" key="6">
    <source>
        <dbReference type="ARBA" id="ARBA00022801"/>
    </source>
</evidence>
<reference evidence="12 13" key="1">
    <citation type="submission" date="2010-08" db="EMBL/GenBank/DDBJ databases">
        <authorList>
            <person name="Weinstock G."/>
            <person name="Sodergren E."/>
            <person name="Clifton S."/>
            <person name="Fulton L."/>
            <person name="Fulton B."/>
            <person name="Courtney L."/>
            <person name="Fronick C."/>
            <person name="Harrison M."/>
            <person name="Strong C."/>
            <person name="Farmer C."/>
            <person name="Delahaunty K."/>
            <person name="Markovic C."/>
            <person name="Hall O."/>
            <person name="Minx P."/>
            <person name="Tomlinson C."/>
            <person name="Mitreva M."/>
            <person name="Hou S."/>
            <person name="Chen J."/>
            <person name="Wollam A."/>
            <person name="Pepin K.H."/>
            <person name="Johnson M."/>
            <person name="Bhonagiri V."/>
            <person name="Zhang X."/>
            <person name="Suruliraj S."/>
            <person name="Warren W."/>
            <person name="Chinwalla A."/>
            <person name="Mardis E.R."/>
            <person name="Wilson R.K."/>
        </authorList>
    </citation>
    <scope>NUCLEOTIDE SEQUENCE [LARGE SCALE GENOMIC DNA]</scope>
    <source>
        <strain evidence="12 13">F0359</strain>
    </source>
</reference>
<dbReference type="Proteomes" id="UP000003195">
    <property type="component" value="Unassembled WGS sequence"/>
</dbReference>
<dbReference type="RefSeq" id="WP_006942884.1">
    <property type="nucleotide sequence ID" value="NZ_GL538208.1"/>
</dbReference>
<evidence type="ECO:0000256" key="2">
    <source>
        <dbReference type="ARBA" id="ARBA00001947"/>
    </source>
</evidence>
<dbReference type="Gene3D" id="3.90.79.10">
    <property type="entry name" value="Nucleoside Triphosphate Pyrophosphohydrolase"/>
    <property type="match status" value="1"/>
</dbReference>
<dbReference type="CDD" id="cd03429">
    <property type="entry name" value="NUDIX_NADH_pyrophosphatase_Nudt13"/>
    <property type="match status" value="1"/>
</dbReference>
<dbReference type="Pfam" id="PF09297">
    <property type="entry name" value="Zn_ribbon_NUD"/>
    <property type="match status" value="1"/>
</dbReference>
<keyword evidence="6 10" id="KW-0378">Hydrolase</keyword>
<dbReference type="PROSITE" id="PS51462">
    <property type="entry name" value="NUDIX"/>
    <property type="match status" value="1"/>
</dbReference>
<proteinExistence type="inferred from homology"/>
<dbReference type="eggNOG" id="COG2816">
    <property type="taxonomic scope" value="Bacteria"/>
</dbReference>
<dbReference type="EC" id="3.6.1.22" evidence="4"/>
<dbReference type="GO" id="GO:0046872">
    <property type="term" value="F:metal ion binding"/>
    <property type="evidence" value="ECO:0007669"/>
    <property type="project" value="UniProtKB-KW"/>
</dbReference>
<comment type="cofactor">
    <cofactor evidence="2">
        <name>Zn(2+)</name>
        <dbReference type="ChEBI" id="CHEBI:29105"/>
    </cofactor>
</comment>
<evidence type="ECO:0000259" key="11">
    <source>
        <dbReference type="PROSITE" id="PS51462"/>
    </source>
</evidence>